<keyword evidence="9" id="KW-0819">tRNA processing</keyword>
<dbReference type="SUPFAM" id="SSF69065">
    <property type="entry name" value="RNase III domain-like"/>
    <property type="match status" value="1"/>
</dbReference>
<keyword evidence="4 9" id="KW-0507">mRNA processing</keyword>
<dbReference type="KEGG" id="psti:SOO65_13935"/>
<reference evidence="11 12" key="1">
    <citation type="submission" date="2023-11" db="EMBL/GenBank/DDBJ databases">
        <title>Peredibacter starrii A3.12.</title>
        <authorList>
            <person name="Mitchell R.J."/>
        </authorList>
    </citation>
    <scope>NUCLEOTIDE SEQUENCE [LARGE SCALE GENOMIC DNA]</scope>
    <source>
        <strain evidence="11 12">A3.12</strain>
    </source>
</reference>
<dbReference type="RefSeq" id="WP_321391192.1">
    <property type="nucleotide sequence ID" value="NZ_CP139487.1"/>
</dbReference>
<dbReference type="InterPro" id="IPR011907">
    <property type="entry name" value="RNase_III"/>
</dbReference>
<evidence type="ECO:0000313" key="12">
    <source>
        <dbReference type="Proteomes" id="UP001324634"/>
    </source>
</evidence>
<organism evidence="11 12">
    <name type="scientific">Peredibacter starrii</name>
    <dbReference type="NCBI Taxonomy" id="28202"/>
    <lineage>
        <taxon>Bacteria</taxon>
        <taxon>Pseudomonadati</taxon>
        <taxon>Bdellovibrionota</taxon>
        <taxon>Bacteriovoracia</taxon>
        <taxon>Bacteriovoracales</taxon>
        <taxon>Bacteriovoracaceae</taxon>
        <taxon>Peredibacter</taxon>
    </lineage>
</organism>
<keyword evidence="6 9" id="KW-0255">Endonuclease</keyword>
<dbReference type="InterPro" id="IPR014720">
    <property type="entry name" value="dsRBD_dom"/>
</dbReference>
<dbReference type="Gene3D" id="1.10.1520.10">
    <property type="entry name" value="Ribonuclease III domain"/>
    <property type="match status" value="1"/>
</dbReference>
<keyword evidence="5 9" id="KW-0540">Nuclease</keyword>
<feature type="domain" description="RNase III" evidence="10">
    <location>
        <begin position="27"/>
        <end position="156"/>
    </location>
</feature>
<keyword evidence="9" id="KW-0479">Metal-binding</keyword>
<keyword evidence="12" id="KW-1185">Reference proteome</keyword>
<dbReference type="InterPro" id="IPR036389">
    <property type="entry name" value="RNase_III_sf"/>
</dbReference>
<keyword evidence="8" id="KW-0694">RNA-binding</keyword>
<keyword evidence="9" id="KW-0460">Magnesium</keyword>
<comment type="subcellular location">
    <subcellularLocation>
        <location evidence="9">Cytoplasm</location>
    </subcellularLocation>
</comment>
<name>A0AAX4HKL9_9BACT</name>
<accession>A0AAX4HKL9</accession>
<dbReference type="GO" id="GO:0010468">
    <property type="term" value="P:regulation of gene expression"/>
    <property type="evidence" value="ECO:0007669"/>
    <property type="project" value="TreeGrafter"/>
</dbReference>
<comment type="cofactor">
    <cofactor evidence="9">
        <name>Mg(2+)</name>
        <dbReference type="ChEBI" id="CHEBI:18420"/>
    </cofactor>
</comment>
<dbReference type="AlphaFoldDB" id="A0AAX4HKL9"/>
<evidence type="ECO:0000256" key="8">
    <source>
        <dbReference type="ARBA" id="ARBA00022884"/>
    </source>
</evidence>
<dbReference type="GO" id="GO:0003725">
    <property type="term" value="F:double-stranded RNA binding"/>
    <property type="evidence" value="ECO:0007669"/>
    <property type="project" value="TreeGrafter"/>
</dbReference>
<evidence type="ECO:0000256" key="1">
    <source>
        <dbReference type="ARBA" id="ARBA00000109"/>
    </source>
</evidence>
<evidence type="ECO:0000256" key="2">
    <source>
        <dbReference type="ARBA" id="ARBA00010183"/>
    </source>
</evidence>
<dbReference type="CDD" id="cd00593">
    <property type="entry name" value="RIBOc"/>
    <property type="match status" value="1"/>
</dbReference>
<dbReference type="FunFam" id="1.10.1520.10:FF:000001">
    <property type="entry name" value="Ribonuclease 3"/>
    <property type="match status" value="1"/>
</dbReference>
<dbReference type="Gene3D" id="3.30.160.20">
    <property type="match status" value="1"/>
</dbReference>
<dbReference type="GO" id="GO:0004525">
    <property type="term" value="F:ribonuclease III activity"/>
    <property type="evidence" value="ECO:0007669"/>
    <property type="project" value="UniProtKB-UniRule"/>
</dbReference>
<evidence type="ECO:0000256" key="6">
    <source>
        <dbReference type="ARBA" id="ARBA00022759"/>
    </source>
</evidence>
<keyword evidence="7 9" id="KW-0378">Hydrolase</keyword>
<feature type="active site" evidence="9">
    <location>
        <position position="145"/>
    </location>
</feature>
<dbReference type="EC" id="3.1.26.3" evidence="9"/>
<feature type="active site" evidence="9">
    <location>
        <position position="73"/>
    </location>
</feature>
<evidence type="ECO:0000256" key="4">
    <source>
        <dbReference type="ARBA" id="ARBA00022664"/>
    </source>
</evidence>
<dbReference type="PANTHER" id="PTHR11207">
    <property type="entry name" value="RIBONUCLEASE III"/>
    <property type="match status" value="1"/>
</dbReference>
<dbReference type="SMART" id="SM00358">
    <property type="entry name" value="DSRM"/>
    <property type="match status" value="1"/>
</dbReference>
<dbReference type="InterPro" id="IPR000999">
    <property type="entry name" value="RNase_III_dom"/>
</dbReference>
<sequence>MSRPRLHQLLNELYTSKEATLIHQVLLHEDFQIFMTKHSLKMPLKELSQAFTHTSFSHEFNVPHQEQMEFLGDAVLQLILTDELYRRFPEEKEGRLSKLRSAMVNEKVLANIASGLGLNELIIVGKGEYKKGLYEQATVLADTFEALLAQVYRHHGLEFAKTLYLGWLNQFVPTAFDAGFLDDFDAKSKLQEKSLALYKKLPRYTAEQKGDEFEITLWINDEVTARGVFSSKKIGERELASVVLKKGNI</sequence>
<dbReference type="Proteomes" id="UP001324634">
    <property type="component" value="Chromosome"/>
</dbReference>
<comment type="similarity">
    <text evidence="2">Belongs to the ribonuclease III family.</text>
</comment>
<dbReference type="GO" id="GO:0046872">
    <property type="term" value="F:metal ion binding"/>
    <property type="evidence" value="ECO:0007669"/>
    <property type="project" value="UniProtKB-KW"/>
</dbReference>
<dbReference type="HAMAP" id="MF_00104">
    <property type="entry name" value="RNase_III"/>
    <property type="match status" value="1"/>
</dbReference>
<evidence type="ECO:0000256" key="3">
    <source>
        <dbReference type="ARBA" id="ARBA00022552"/>
    </source>
</evidence>
<dbReference type="GO" id="GO:0005737">
    <property type="term" value="C:cytoplasm"/>
    <property type="evidence" value="ECO:0007669"/>
    <property type="project" value="UniProtKB-SubCell"/>
</dbReference>
<dbReference type="SMART" id="SM00535">
    <property type="entry name" value="RIBOc"/>
    <property type="match status" value="1"/>
</dbReference>
<dbReference type="Pfam" id="PF14622">
    <property type="entry name" value="Ribonucleas_3_3"/>
    <property type="match status" value="1"/>
</dbReference>
<gene>
    <name evidence="9 11" type="primary">rnc</name>
    <name evidence="11" type="ORF">SOO65_13935</name>
</gene>
<protein>
    <recommendedName>
        <fullName evidence="9">Ribonuclease 3</fullName>
        <ecNumber evidence="9">3.1.26.3</ecNumber>
    </recommendedName>
    <alternativeName>
        <fullName evidence="9">Ribonuclease III</fullName>
        <shortName evidence="9">RNase III</shortName>
    </alternativeName>
</protein>
<evidence type="ECO:0000313" key="11">
    <source>
        <dbReference type="EMBL" id="WPU63790.1"/>
    </source>
</evidence>
<comment type="catalytic activity">
    <reaction evidence="1 9">
        <text>Endonucleolytic cleavage to 5'-phosphomonoester.</text>
        <dbReference type="EC" id="3.1.26.3"/>
    </reaction>
</comment>
<feature type="binding site" evidence="9">
    <location>
        <position position="145"/>
    </location>
    <ligand>
        <name>Mg(2+)</name>
        <dbReference type="ChEBI" id="CHEBI:18420"/>
    </ligand>
</feature>
<dbReference type="GO" id="GO:0008033">
    <property type="term" value="P:tRNA processing"/>
    <property type="evidence" value="ECO:0007669"/>
    <property type="project" value="UniProtKB-KW"/>
</dbReference>
<dbReference type="NCBIfam" id="TIGR02191">
    <property type="entry name" value="RNaseIII"/>
    <property type="match status" value="1"/>
</dbReference>
<keyword evidence="3 9" id="KW-0698">rRNA processing</keyword>
<dbReference type="EMBL" id="CP139487">
    <property type="protein sequence ID" value="WPU63790.1"/>
    <property type="molecule type" value="Genomic_DNA"/>
</dbReference>
<evidence type="ECO:0000256" key="7">
    <source>
        <dbReference type="ARBA" id="ARBA00022801"/>
    </source>
</evidence>
<dbReference type="GO" id="GO:0006397">
    <property type="term" value="P:mRNA processing"/>
    <property type="evidence" value="ECO:0007669"/>
    <property type="project" value="UniProtKB-UniRule"/>
</dbReference>
<evidence type="ECO:0000259" key="10">
    <source>
        <dbReference type="PROSITE" id="PS50142"/>
    </source>
</evidence>
<feature type="binding site" evidence="9">
    <location>
        <position position="69"/>
    </location>
    <ligand>
        <name>Mg(2+)</name>
        <dbReference type="ChEBI" id="CHEBI:18420"/>
    </ligand>
</feature>
<proteinExistence type="inferred from homology"/>
<feature type="binding site" evidence="9">
    <location>
        <position position="142"/>
    </location>
    <ligand>
        <name>Mg(2+)</name>
        <dbReference type="ChEBI" id="CHEBI:18420"/>
    </ligand>
</feature>
<comment type="subunit">
    <text evidence="9">Homodimer.</text>
</comment>
<comment type="function">
    <text evidence="9">Digests double-stranded RNA. Involved in the processing of primary rRNA transcript to yield the immediate precursors to the large and small rRNAs (23S and 16S). Processes some mRNAs, and tRNAs when they are encoded in the rRNA operon. Processes pre-crRNA and tracrRNA of type II CRISPR loci if present in the organism.</text>
</comment>
<dbReference type="PROSITE" id="PS00517">
    <property type="entry name" value="RNASE_3_1"/>
    <property type="match status" value="1"/>
</dbReference>
<dbReference type="GO" id="GO:0006364">
    <property type="term" value="P:rRNA processing"/>
    <property type="evidence" value="ECO:0007669"/>
    <property type="project" value="UniProtKB-UniRule"/>
</dbReference>
<dbReference type="SUPFAM" id="SSF54768">
    <property type="entry name" value="dsRNA-binding domain-like"/>
    <property type="match status" value="1"/>
</dbReference>
<evidence type="ECO:0000256" key="9">
    <source>
        <dbReference type="HAMAP-Rule" id="MF_00104"/>
    </source>
</evidence>
<dbReference type="PROSITE" id="PS50142">
    <property type="entry name" value="RNASE_3_2"/>
    <property type="match status" value="1"/>
</dbReference>
<evidence type="ECO:0000256" key="5">
    <source>
        <dbReference type="ARBA" id="ARBA00022722"/>
    </source>
</evidence>
<dbReference type="PANTHER" id="PTHR11207:SF0">
    <property type="entry name" value="RIBONUCLEASE 3"/>
    <property type="match status" value="1"/>
</dbReference>
<keyword evidence="9" id="KW-0963">Cytoplasm</keyword>